<evidence type="ECO:0000256" key="1">
    <source>
        <dbReference type="SAM" id="MobiDB-lite"/>
    </source>
</evidence>
<dbReference type="HOGENOM" id="CLU_2546539_0_0_1"/>
<evidence type="ECO:0000313" key="2">
    <source>
        <dbReference type="EnsemblPlants" id="OPUNC12G09200.1"/>
    </source>
</evidence>
<feature type="region of interest" description="Disordered" evidence="1">
    <location>
        <begin position="17"/>
        <end position="41"/>
    </location>
</feature>
<organism evidence="2">
    <name type="scientific">Oryza punctata</name>
    <name type="common">Red rice</name>
    <dbReference type="NCBI Taxonomy" id="4537"/>
    <lineage>
        <taxon>Eukaryota</taxon>
        <taxon>Viridiplantae</taxon>
        <taxon>Streptophyta</taxon>
        <taxon>Embryophyta</taxon>
        <taxon>Tracheophyta</taxon>
        <taxon>Spermatophyta</taxon>
        <taxon>Magnoliopsida</taxon>
        <taxon>Liliopsida</taxon>
        <taxon>Poales</taxon>
        <taxon>Poaceae</taxon>
        <taxon>BOP clade</taxon>
        <taxon>Oryzoideae</taxon>
        <taxon>Oryzeae</taxon>
        <taxon>Oryzinae</taxon>
        <taxon>Oryza</taxon>
    </lineage>
</organism>
<evidence type="ECO:0000313" key="3">
    <source>
        <dbReference type="Proteomes" id="UP000026962"/>
    </source>
</evidence>
<accession>A0A0E0MLW2</accession>
<protein>
    <submittedName>
        <fullName evidence="2">Uncharacterized protein</fullName>
    </submittedName>
</protein>
<dbReference type="EnsemblPlants" id="OPUNC12G09200.1">
    <property type="protein sequence ID" value="OPUNC12G09200.1"/>
    <property type="gene ID" value="OPUNC12G09200"/>
</dbReference>
<reference evidence="2" key="1">
    <citation type="submission" date="2015-04" db="UniProtKB">
        <authorList>
            <consortium name="EnsemblPlants"/>
        </authorList>
    </citation>
    <scope>IDENTIFICATION</scope>
</reference>
<sequence>MSFLLHFIRDDLQEPRHLAGGSCMPSSSNEDPPLRRSPRKSGVCVVKRGRRLSLYTLRTPSFFMTYSFPASVRSTAKPKMVVL</sequence>
<keyword evidence="3" id="KW-1185">Reference proteome</keyword>
<proteinExistence type="predicted"/>
<dbReference type="Gramene" id="OPUNC12G09200.1">
    <property type="protein sequence ID" value="OPUNC12G09200.1"/>
    <property type="gene ID" value="OPUNC12G09200"/>
</dbReference>
<name>A0A0E0MLW2_ORYPU</name>
<dbReference type="AlphaFoldDB" id="A0A0E0MLW2"/>
<dbReference type="Proteomes" id="UP000026962">
    <property type="component" value="Chromosome 12"/>
</dbReference>
<reference evidence="2" key="2">
    <citation type="submission" date="2018-05" db="EMBL/GenBank/DDBJ databases">
        <title>OpunRS2 (Oryza punctata Reference Sequence Version 2).</title>
        <authorList>
            <person name="Zhang J."/>
            <person name="Kudrna D."/>
            <person name="Lee S."/>
            <person name="Talag J."/>
            <person name="Welchert J."/>
            <person name="Wing R.A."/>
        </authorList>
    </citation>
    <scope>NUCLEOTIDE SEQUENCE [LARGE SCALE GENOMIC DNA]</scope>
</reference>